<dbReference type="SMART" id="SM00100">
    <property type="entry name" value="cNMP"/>
    <property type="match status" value="2"/>
</dbReference>
<name>A0A2S8B6W5_9SPHN</name>
<dbReference type="GO" id="GO:0005829">
    <property type="term" value="C:cytosol"/>
    <property type="evidence" value="ECO:0007669"/>
    <property type="project" value="TreeGrafter"/>
</dbReference>
<dbReference type="PANTHER" id="PTHR24567">
    <property type="entry name" value="CRP FAMILY TRANSCRIPTIONAL REGULATORY PROTEIN"/>
    <property type="match status" value="1"/>
</dbReference>
<dbReference type="GO" id="GO:0003700">
    <property type="term" value="F:DNA-binding transcription factor activity"/>
    <property type="evidence" value="ECO:0007669"/>
    <property type="project" value="TreeGrafter"/>
</dbReference>
<accession>A0A2S8B6W5</accession>
<dbReference type="EMBL" id="PHFW01000002">
    <property type="protein sequence ID" value="PQM28144.1"/>
    <property type="molecule type" value="Genomic_DNA"/>
</dbReference>
<gene>
    <name evidence="3" type="ORF">CVO77_06445</name>
</gene>
<evidence type="ECO:0000313" key="4">
    <source>
        <dbReference type="Proteomes" id="UP000238954"/>
    </source>
</evidence>
<dbReference type="InterPro" id="IPR050397">
    <property type="entry name" value="Env_Response_Regulators"/>
</dbReference>
<dbReference type="InterPro" id="IPR014710">
    <property type="entry name" value="RmlC-like_jellyroll"/>
</dbReference>
<dbReference type="Pfam" id="PF00027">
    <property type="entry name" value="cNMP_binding"/>
    <property type="match status" value="1"/>
</dbReference>
<keyword evidence="4" id="KW-1185">Reference proteome</keyword>
<reference evidence="4" key="1">
    <citation type="submission" date="2017-11" db="EMBL/GenBank/DDBJ databases">
        <title>The complete genome sequence of Sphingopyxis pomeranensis sp. nov. strain WS5A3p.</title>
        <authorList>
            <person name="Kaminski M.A."/>
        </authorList>
    </citation>
    <scope>NUCLEOTIDE SEQUENCE [LARGE SCALE GENOMIC DNA]</scope>
    <source>
        <strain evidence="4">WS5A3p</strain>
    </source>
</reference>
<feature type="domain" description="Cyclic nucleotide-binding" evidence="2">
    <location>
        <begin position="114"/>
        <end position="218"/>
    </location>
</feature>
<dbReference type="CDD" id="cd00038">
    <property type="entry name" value="CAP_ED"/>
    <property type="match status" value="2"/>
</dbReference>
<dbReference type="Gene3D" id="2.60.120.10">
    <property type="entry name" value="Jelly Rolls"/>
    <property type="match status" value="2"/>
</dbReference>
<dbReference type="Proteomes" id="UP000238954">
    <property type="component" value="Chromosome"/>
</dbReference>
<proteinExistence type="predicted"/>
<sequence>MGSARPDGERRADAARIARCVFPDARRWLDRRDPQPPSGGWSLDLLGLSGGRLAARPWFPHRPSAAQPGDGRPAGRRPGRQGSSRAREGERSRADLGSLCVTILSASRLADVPLFAGLGEAERAEIADGFAPRHFADGEAILTQNERAEGLFLIDGGRVDIGKRLPGGGLALLATVGPGEVIGDMALIGRDLRRSAMGIARGPVATWHLPADLFRAALSQLRPASLQLQAELGRLIAGRVVAKAADIAALLLAEPGAFTPRPRRGLAPLIEDGFTPEPFLAKLPCCAAMTPAQRFAFWNAGERIEAAADTDLALVGGGADTVWLVVRGAVRSALPHREGIYQLTVTGPGQLVGIAAMLAGSTHDRLLRTSEQATLLAFDRATFTEMIDTGDALSRELGASVNADLVTALDALDQVEARILAMRRGHAVAA</sequence>
<dbReference type="InterPro" id="IPR000595">
    <property type="entry name" value="cNMP-bd_dom"/>
</dbReference>
<protein>
    <recommendedName>
        <fullName evidence="2">Cyclic nucleotide-binding domain-containing protein</fullName>
    </recommendedName>
</protein>
<feature type="domain" description="Cyclic nucleotide-binding" evidence="2">
    <location>
        <begin position="316"/>
        <end position="387"/>
    </location>
</feature>
<dbReference type="InterPro" id="IPR018490">
    <property type="entry name" value="cNMP-bd_dom_sf"/>
</dbReference>
<evidence type="ECO:0000256" key="1">
    <source>
        <dbReference type="SAM" id="MobiDB-lite"/>
    </source>
</evidence>
<evidence type="ECO:0000313" key="3">
    <source>
        <dbReference type="EMBL" id="PQM28144.1"/>
    </source>
</evidence>
<evidence type="ECO:0000259" key="2">
    <source>
        <dbReference type="PROSITE" id="PS50042"/>
    </source>
</evidence>
<feature type="region of interest" description="Disordered" evidence="1">
    <location>
        <begin position="57"/>
        <end position="91"/>
    </location>
</feature>
<organism evidence="3 4">
    <name type="scientific">Sphingopyxis lindanitolerans</name>
    <dbReference type="NCBI Taxonomy" id="2054227"/>
    <lineage>
        <taxon>Bacteria</taxon>
        <taxon>Pseudomonadati</taxon>
        <taxon>Pseudomonadota</taxon>
        <taxon>Alphaproteobacteria</taxon>
        <taxon>Sphingomonadales</taxon>
        <taxon>Sphingomonadaceae</taxon>
        <taxon>Sphingopyxis</taxon>
    </lineage>
</organism>
<dbReference type="SUPFAM" id="SSF51206">
    <property type="entry name" value="cAMP-binding domain-like"/>
    <property type="match status" value="2"/>
</dbReference>
<dbReference type="PROSITE" id="PS50042">
    <property type="entry name" value="CNMP_BINDING_3"/>
    <property type="match status" value="2"/>
</dbReference>
<dbReference type="AlphaFoldDB" id="A0A2S8B6W5"/>
<dbReference type="PANTHER" id="PTHR24567:SF74">
    <property type="entry name" value="HTH-TYPE TRANSCRIPTIONAL REGULATOR ARCR"/>
    <property type="match status" value="1"/>
</dbReference>
<comment type="caution">
    <text evidence="3">The sequence shown here is derived from an EMBL/GenBank/DDBJ whole genome shotgun (WGS) entry which is preliminary data.</text>
</comment>